<keyword evidence="1" id="KW-0472">Membrane</keyword>
<keyword evidence="1" id="KW-0812">Transmembrane</keyword>
<proteinExistence type="predicted"/>
<dbReference type="PANTHER" id="PTHR28002:SF1">
    <property type="entry name" value="MIOREX COMPLEX COMPONENT 11"/>
    <property type="match status" value="1"/>
</dbReference>
<evidence type="ECO:0000313" key="2">
    <source>
        <dbReference type="EMBL" id="KAF9816796.1"/>
    </source>
</evidence>
<sequence>MIALKYLPQTSLSSRNSWHREYSTTPPPSSRFAPYRQALNALAERTRTPLPSLVFSFAILHEITAIVPLICFFYGARTLKVGDRLIASLPERFSIDESELIAPGEGWMAAKGREWWREGTSWAERVGRRYGIFGFEKRDHGEQVGGPVKSTVAGGVSADVANAVVAYCLTKASMPARVGVSLYLSPAFSRQVVEPVRRAVIRVFQRQSK</sequence>
<dbReference type="InterPro" id="IPR018811">
    <property type="entry name" value="MRX11"/>
</dbReference>
<feature type="transmembrane region" description="Helical" evidence="1">
    <location>
        <begin position="53"/>
        <end position="76"/>
    </location>
</feature>
<gene>
    <name evidence="2" type="ORF">IEO21_03876</name>
</gene>
<name>A0A8H7P518_9APHY</name>
<reference evidence="2" key="1">
    <citation type="submission" date="2020-11" db="EMBL/GenBank/DDBJ databases">
        <authorList>
            <person name="Koelle M."/>
            <person name="Horta M.A.C."/>
            <person name="Nowrousian M."/>
            <person name="Ohm R.A."/>
            <person name="Benz P."/>
            <person name="Pilgard A."/>
        </authorList>
    </citation>
    <scope>NUCLEOTIDE SEQUENCE</scope>
    <source>
        <strain evidence="2">FPRL280</strain>
    </source>
</reference>
<keyword evidence="1" id="KW-1133">Transmembrane helix</keyword>
<dbReference type="AlphaFoldDB" id="A0A8H7P518"/>
<evidence type="ECO:0000313" key="3">
    <source>
        <dbReference type="Proteomes" id="UP000639403"/>
    </source>
</evidence>
<accession>A0A8H7P518</accession>
<dbReference type="EMBL" id="JADOXO010000052">
    <property type="protein sequence ID" value="KAF9816796.1"/>
    <property type="molecule type" value="Genomic_DNA"/>
</dbReference>
<comment type="caution">
    <text evidence="2">The sequence shown here is derived from an EMBL/GenBank/DDBJ whole genome shotgun (WGS) entry which is preliminary data.</text>
</comment>
<organism evidence="2 3">
    <name type="scientific">Rhodonia placenta</name>
    <dbReference type="NCBI Taxonomy" id="104341"/>
    <lineage>
        <taxon>Eukaryota</taxon>
        <taxon>Fungi</taxon>
        <taxon>Dikarya</taxon>
        <taxon>Basidiomycota</taxon>
        <taxon>Agaricomycotina</taxon>
        <taxon>Agaricomycetes</taxon>
        <taxon>Polyporales</taxon>
        <taxon>Adustoporiaceae</taxon>
        <taxon>Rhodonia</taxon>
    </lineage>
</organism>
<dbReference type="Proteomes" id="UP000639403">
    <property type="component" value="Unassembled WGS sequence"/>
</dbReference>
<protein>
    <submittedName>
        <fullName evidence="2">Uncharacterized protein</fullName>
    </submittedName>
</protein>
<dbReference type="PANTHER" id="PTHR28002">
    <property type="entry name" value="MIOREX COMPLEX COMPONENT 11"/>
    <property type="match status" value="1"/>
</dbReference>
<evidence type="ECO:0000256" key="1">
    <source>
        <dbReference type="SAM" id="Phobius"/>
    </source>
</evidence>
<dbReference type="Pfam" id="PF10306">
    <property type="entry name" value="FLILHELTA"/>
    <property type="match status" value="1"/>
</dbReference>
<dbReference type="GO" id="GO:0005739">
    <property type="term" value="C:mitochondrion"/>
    <property type="evidence" value="ECO:0007669"/>
    <property type="project" value="TreeGrafter"/>
</dbReference>
<reference evidence="2" key="2">
    <citation type="journal article" name="Front. Microbiol.">
        <title>Degradative Capacity of Two Strains of Rhodonia placenta: From Phenotype to Genotype.</title>
        <authorList>
            <person name="Kolle M."/>
            <person name="Horta M.A.C."/>
            <person name="Nowrousian M."/>
            <person name="Ohm R.A."/>
            <person name="Benz J.P."/>
            <person name="Pilgard A."/>
        </authorList>
    </citation>
    <scope>NUCLEOTIDE SEQUENCE</scope>
    <source>
        <strain evidence="2">FPRL280</strain>
    </source>
</reference>